<comment type="caution">
    <text evidence="1">The sequence shown here is derived from an EMBL/GenBank/DDBJ whole genome shotgun (WGS) entry which is preliminary data.</text>
</comment>
<proteinExistence type="predicted"/>
<dbReference type="EMBL" id="CM042059">
    <property type="protein sequence ID" value="KAI3680777.1"/>
    <property type="molecule type" value="Genomic_DNA"/>
</dbReference>
<reference evidence="1 2" key="2">
    <citation type="journal article" date="2022" name="Mol. Ecol. Resour.">
        <title>The genomes of chicory, endive, great burdock and yacon provide insights into Asteraceae paleo-polyploidization history and plant inulin production.</title>
        <authorList>
            <person name="Fan W."/>
            <person name="Wang S."/>
            <person name="Wang H."/>
            <person name="Wang A."/>
            <person name="Jiang F."/>
            <person name="Liu H."/>
            <person name="Zhao H."/>
            <person name="Xu D."/>
            <person name="Zhang Y."/>
        </authorList>
    </citation>
    <scope>NUCLEOTIDE SEQUENCE [LARGE SCALE GENOMIC DNA]</scope>
    <source>
        <strain evidence="2">cv. Niubang</strain>
    </source>
</reference>
<reference evidence="2" key="1">
    <citation type="journal article" date="2022" name="Mol. Ecol. Resour.">
        <title>The genomes of chicory, endive, great burdock and yacon provide insights into Asteraceae palaeo-polyploidization history and plant inulin production.</title>
        <authorList>
            <person name="Fan W."/>
            <person name="Wang S."/>
            <person name="Wang H."/>
            <person name="Wang A."/>
            <person name="Jiang F."/>
            <person name="Liu H."/>
            <person name="Zhao H."/>
            <person name="Xu D."/>
            <person name="Zhang Y."/>
        </authorList>
    </citation>
    <scope>NUCLEOTIDE SEQUENCE [LARGE SCALE GENOMIC DNA]</scope>
    <source>
        <strain evidence="2">cv. Niubang</strain>
    </source>
</reference>
<dbReference type="Proteomes" id="UP001055879">
    <property type="component" value="Linkage Group LG13"/>
</dbReference>
<sequence length="135" mass="14608">MDLGQRQVLEIRGSDSCWKSGGSGRCEKSGGIDRYRKSVAATGIGNQGDEVGIEEASVISDFSDMPGIEESSDISIDMEVPCLPHVVEIVPSRDNMYQPIGLDEQAEIIPVADSKFEMGVSNSSTYPPTTYFLDL</sequence>
<organism evidence="1 2">
    <name type="scientific">Arctium lappa</name>
    <name type="common">Greater burdock</name>
    <name type="synonym">Lappa major</name>
    <dbReference type="NCBI Taxonomy" id="4217"/>
    <lineage>
        <taxon>Eukaryota</taxon>
        <taxon>Viridiplantae</taxon>
        <taxon>Streptophyta</taxon>
        <taxon>Embryophyta</taxon>
        <taxon>Tracheophyta</taxon>
        <taxon>Spermatophyta</taxon>
        <taxon>Magnoliopsida</taxon>
        <taxon>eudicotyledons</taxon>
        <taxon>Gunneridae</taxon>
        <taxon>Pentapetalae</taxon>
        <taxon>asterids</taxon>
        <taxon>campanulids</taxon>
        <taxon>Asterales</taxon>
        <taxon>Asteraceae</taxon>
        <taxon>Carduoideae</taxon>
        <taxon>Cardueae</taxon>
        <taxon>Arctiinae</taxon>
        <taxon>Arctium</taxon>
    </lineage>
</organism>
<name>A0ACB8Y7A7_ARCLA</name>
<evidence type="ECO:0000313" key="1">
    <source>
        <dbReference type="EMBL" id="KAI3680777.1"/>
    </source>
</evidence>
<gene>
    <name evidence="1" type="ORF">L6452_35553</name>
</gene>
<accession>A0ACB8Y7A7</accession>
<evidence type="ECO:0000313" key="2">
    <source>
        <dbReference type="Proteomes" id="UP001055879"/>
    </source>
</evidence>
<keyword evidence="2" id="KW-1185">Reference proteome</keyword>
<protein>
    <submittedName>
        <fullName evidence="1">Uncharacterized protein</fullName>
    </submittedName>
</protein>